<dbReference type="CDD" id="cd06267">
    <property type="entry name" value="PBP1_LacI_sugar_binding-like"/>
    <property type="match status" value="1"/>
</dbReference>
<dbReference type="RefSeq" id="WP_091571024.1">
    <property type="nucleotide sequence ID" value="NZ_FMZA01000014.1"/>
</dbReference>
<dbReference type="PROSITE" id="PS50932">
    <property type="entry name" value="HTH_LACI_2"/>
    <property type="match status" value="1"/>
</dbReference>
<dbReference type="PROSITE" id="PS00356">
    <property type="entry name" value="HTH_LACI_1"/>
    <property type="match status" value="1"/>
</dbReference>
<reference evidence="6 7" key="1">
    <citation type="submission" date="2016-10" db="EMBL/GenBank/DDBJ databases">
        <authorList>
            <person name="de Groot N.N."/>
        </authorList>
    </citation>
    <scope>NUCLEOTIDE SEQUENCE [LARGE SCALE GENOMIC DNA]</scope>
    <source>
        <strain evidence="6 7">DSM 45514</strain>
    </source>
</reference>
<keyword evidence="4" id="KW-0804">Transcription</keyword>
<protein>
    <submittedName>
        <fullName evidence="6">Transcriptional regulator, LacI family</fullName>
    </submittedName>
</protein>
<dbReference type="Proteomes" id="UP000199387">
    <property type="component" value="Unassembled WGS sequence"/>
</dbReference>
<dbReference type="InterPro" id="IPR010982">
    <property type="entry name" value="Lambda_DNA-bd_dom_sf"/>
</dbReference>
<dbReference type="Pfam" id="PF00532">
    <property type="entry name" value="Peripla_BP_1"/>
    <property type="match status" value="1"/>
</dbReference>
<dbReference type="GO" id="GO:0000976">
    <property type="term" value="F:transcription cis-regulatory region binding"/>
    <property type="evidence" value="ECO:0007669"/>
    <property type="project" value="TreeGrafter"/>
</dbReference>
<dbReference type="EMBL" id="FMZA01000014">
    <property type="protein sequence ID" value="SDC72130.1"/>
    <property type="molecule type" value="Genomic_DNA"/>
</dbReference>
<evidence type="ECO:0000256" key="1">
    <source>
        <dbReference type="ARBA" id="ARBA00022491"/>
    </source>
</evidence>
<evidence type="ECO:0000256" key="3">
    <source>
        <dbReference type="ARBA" id="ARBA00023125"/>
    </source>
</evidence>
<keyword evidence="7" id="KW-1185">Reference proteome</keyword>
<dbReference type="Gene3D" id="1.10.260.40">
    <property type="entry name" value="lambda repressor-like DNA-binding domains"/>
    <property type="match status" value="1"/>
</dbReference>
<dbReference type="GO" id="GO:0003700">
    <property type="term" value="F:DNA-binding transcription factor activity"/>
    <property type="evidence" value="ECO:0007669"/>
    <property type="project" value="TreeGrafter"/>
</dbReference>
<proteinExistence type="predicted"/>
<evidence type="ECO:0000259" key="5">
    <source>
        <dbReference type="PROSITE" id="PS50932"/>
    </source>
</evidence>
<dbReference type="Gene3D" id="3.40.50.2300">
    <property type="match status" value="2"/>
</dbReference>
<sequence>MKRINLNEVAKRAGVSAMTVSRVINHKDHVAPKTREKINRVIRDLRYEPHAIAQSLASRKTRILGVAVYGEENTHPAFYHQILKGFRRRVAEKGYDVLIFSEKGDIPLSRRVIGSQLAQGVLLAGAHIPEEEVEVFRKARFPFAVIGRPDVKGAIPCVALNYRETFAQVTRSLIEAGNRRIAFVANAAGFPADRDKYLGYLHAHREAGIPAPPSLARLDVETQQDGLQAVKGVLSAQPSAILFGNTNATFGGFWALQAGGSDWDPSLSLIAFDDNGEMHRLFADTLSGTLGSIGLPKERLGVEAADLLIRQLDQPCNGEQIWIPLELRGVQVSACGES</sequence>
<evidence type="ECO:0000313" key="7">
    <source>
        <dbReference type="Proteomes" id="UP000199387"/>
    </source>
</evidence>
<dbReference type="AlphaFoldDB" id="A0A1G6NVS1"/>
<evidence type="ECO:0000313" key="6">
    <source>
        <dbReference type="EMBL" id="SDC72130.1"/>
    </source>
</evidence>
<dbReference type="SMART" id="SM00354">
    <property type="entry name" value="HTH_LACI"/>
    <property type="match status" value="1"/>
</dbReference>
<keyword evidence="2" id="KW-0805">Transcription regulation</keyword>
<dbReference type="SUPFAM" id="SSF47413">
    <property type="entry name" value="lambda repressor-like DNA-binding domains"/>
    <property type="match status" value="1"/>
</dbReference>
<organism evidence="6 7">
    <name type="scientific">Melghirimyces thermohalophilus</name>
    <dbReference type="NCBI Taxonomy" id="1236220"/>
    <lineage>
        <taxon>Bacteria</taxon>
        <taxon>Bacillati</taxon>
        <taxon>Bacillota</taxon>
        <taxon>Bacilli</taxon>
        <taxon>Bacillales</taxon>
        <taxon>Thermoactinomycetaceae</taxon>
        <taxon>Melghirimyces</taxon>
    </lineage>
</organism>
<feature type="domain" description="HTH lacI-type" evidence="5">
    <location>
        <begin position="4"/>
        <end position="58"/>
    </location>
</feature>
<accession>A0A1G6NVS1</accession>
<dbReference type="PANTHER" id="PTHR30146">
    <property type="entry name" value="LACI-RELATED TRANSCRIPTIONAL REPRESSOR"/>
    <property type="match status" value="1"/>
</dbReference>
<dbReference type="OrthoDB" id="9796186at2"/>
<dbReference type="InterPro" id="IPR028082">
    <property type="entry name" value="Peripla_BP_I"/>
</dbReference>
<gene>
    <name evidence="6" type="ORF">SAMN04488112_11473</name>
</gene>
<dbReference type="InterPro" id="IPR000843">
    <property type="entry name" value="HTH_LacI"/>
</dbReference>
<evidence type="ECO:0000256" key="4">
    <source>
        <dbReference type="ARBA" id="ARBA00023163"/>
    </source>
</evidence>
<dbReference type="InterPro" id="IPR001761">
    <property type="entry name" value="Peripla_BP/Lac1_sug-bd_dom"/>
</dbReference>
<evidence type="ECO:0000256" key="2">
    <source>
        <dbReference type="ARBA" id="ARBA00023015"/>
    </source>
</evidence>
<keyword evidence="3" id="KW-0238">DNA-binding</keyword>
<dbReference type="SUPFAM" id="SSF53822">
    <property type="entry name" value="Periplasmic binding protein-like I"/>
    <property type="match status" value="1"/>
</dbReference>
<dbReference type="Pfam" id="PF00356">
    <property type="entry name" value="LacI"/>
    <property type="match status" value="1"/>
</dbReference>
<keyword evidence="1" id="KW-0678">Repressor</keyword>
<dbReference type="PANTHER" id="PTHR30146:SF148">
    <property type="entry name" value="HTH-TYPE TRANSCRIPTIONAL REPRESSOR PURR-RELATED"/>
    <property type="match status" value="1"/>
</dbReference>
<name>A0A1G6NVS1_9BACL</name>
<dbReference type="CDD" id="cd01392">
    <property type="entry name" value="HTH_LacI"/>
    <property type="match status" value="1"/>
</dbReference>
<dbReference type="STRING" id="1236220.SAMN04488112_11473"/>